<dbReference type="FunFam" id="3.40.50.300:FF:000385">
    <property type="entry name" value="Structural maintenance of chromosomes 2"/>
    <property type="match status" value="1"/>
</dbReference>
<keyword evidence="7 12" id="KW-0175">Coiled coil</keyword>
<evidence type="ECO:0000256" key="8">
    <source>
        <dbReference type="ARBA" id="ARBA00023067"/>
    </source>
</evidence>
<dbReference type="InterPro" id="IPR010935">
    <property type="entry name" value="SMC_hinge"/>
</dbReference>
<evidence type="ECO:0000256" key="10">
    <source>
        <dbReference type="ARBA" id="ARBA00023306"/>
    </source>
</evidence>
<dbReference type="Gene3D" id="1.10.287.1490">
    <property type="match status" value="1"/>
</dbReference>
<feature type="coiled-coil region" evidence="12">
    <location>
        <begin position="685"/>
        <end position="712"/>
    </location>
</feature>
<reference evidence="15" key="1">
    <citation type="submission" date="2020-11" db="EMBL/GenBank/DDBJ databases">
        <authorList>
            <consortium name="DOE Joint Genome Institute"/>
            <person name="Ahrendt S."/>
            <person name="Riley R."/>
            <person name="Andreopoulos W."/>
            <person name="Labutti K."/>
            <person name="Pangilinan J."/>
            <person name="Ruiz-Duenas F.J."/>
            <person name="Barrasa J.M."/>
            <person name="Sanchez-Garcia M."/>
            <person name="Camarero S."/>
            <person name="Miyauchi S."/>
            <person name="Serrano A."/>
            <person name="Linde D."/>
            <person name="Babiker R."/>
            <person name="Drula E."/>
            <person name="Ayuso-Fernandez I."/>
            <person name="Pacheco R."/>
            <person name="Padilla G."/>
            <person name="Ferreira P."/>
            <person name="Barriuso J."/>
            <person name="Kellner H."/>
            <person name="Castanera R."/>
            <person name="Alfaro M."/>
            <person name="Ramirez L."/>
            <person name="Pisabarro A.G."/>
            <person name="Kuo A."/>
            <person name="Tritt A."/>
            <person name="Lipzen A."/>
            <person name="He G."/>
            <person name="Yan M."/>
            <person name="Ng V."/>
            <person name="Cullen D."/>
            <person name="Martin F."/>
            <person name="Rosso M.-N."/>
            <person name="Henrissat B."/>
            <person name="Hibbett D."/>
            <person name="Martinez A.T."/>
            <person name="Grigoriev I.V."/>
        </authorList>
    </citation>
    <scope>NUCLEOTIDE SEQUENCE</scope>
    <source>
        <strain evidence="15">CIRM-BRFM 674</strain>
    </source>
</reference>
<keyword evidence="6" id="KW-0067">ATP-binding</keyword>
<evidence type="ECO:0000256" key="13">
    <source>
        <dbReference type="SAM" id="MobiDB-lite"/>
    </source>
</evidence>
<dbReference type="GO" id="GO:0051301">
    <property type="term" value="P:cell division"/>
    <property type="evidence" value="ECO:0007669"/>
    <property type="project" value="UniProtKB-KW"/>
</dbReference>
<dbReference type="OrthoDB" id="10255539at2759"/>
<keyword evidence="3" id="KW-0132">Cell division</keyword>
<feature type="region of interest" description="Disordered" evidence="13">
    <location>
        <begin position="1177"/>
        <end position="1206"/>
    </location>
</feature>
<dbReference type="Pfam" id="PF06470">
    <property type="entry name" value="SMC_hinge"/>
    <property type="match status" value="1"/>
</dbReference>
<comment type="subcellular location">
    <subcellularLocation>
        <location evidence="1 11">Nucleus</location>
    </subcellularLocation>
</comment>
<evidence type="ECO:0000259" key="14">
    <source>
        <dbReference type="SMART" id="SM00968"/>
    </source>
</evidence>
<evidence type="ECO:0000313" key="16">
    <source>
        <dbReference type="Proteomes" id="UP000807469"/>
    </source>
</evidence>
<dbReference type="InterPro" id="IPR003395">
    <property type="entry name" value="RecF/RecN/SMC_N"/>
</dbReference>
<comment type="caution">
    <text evidence="15">The sequence shown here is derived from an EMBL/GenBank/DDBJ whole genome shotgun (WGS) entry which is preliminary data.</text>
</comment>
<evidence type="ECO:0000256" key="9">
    <source>
        <dbReference type="ARBA" id="ARBA00023242"/>
    </source>
</evidence>
<dbReference type="GO" id="GO:0005634">
    <property type="term" value="C:nucleus"/>
    <property type="evidence" value="ECO:0007669"/>
    <property type="project" value="UniProtKB-SubCell"/>
</dbReference>
<evidence type="ECO:0000256" key="6">
    <source>
        <dbReference type="ARBA" id="ARBA00022840"/>
    </source>
</evidence>
<dbReference type="AlphaFoldDB" id="A0A9P6CY45"/>
<evidence type="ECO:0000256" key="12">
    <source>
        <dbReference type="SAM" id="Coils"/>
    </source>
</evidence>
<proteinExistence type="inferred from homology"/>
<dbReference type="PANTHER" id="PTHR43977">
    <property type="entry name" value="STRUCTURAL MAINTENANCE OF CHROMOSOMES PROTEIN 3"/>
    <property type="match status" value="1"/>
</dbReference>
<dbReference type="SUPFAM" id="SSF52540">
    <property type="entry name" value="P-loop containing nucleoside triphosphate hydrolases"/>
    <property type="match status" value="1"/>
</dbReference>
<dbReference type="Gene3D" id="3.40.50.300">
    <property type="entry name" value="P-loop containing nucleotide triphosphate hydrolases"/>
    <property type="match status" value="2"/>
</dbReference>
<dbReference type="SUPFAM" id="SSF75553">
    <property type="entry name" value="Smc hinge domain"/>
    <property type="match status" value="1"/>
</dbReference>
<evidence type="ECO:0000256" key="2">
    <source>
        <dbReference type="ARBA" id="ARBA00005231"/>
    </source>
</evidence>
<dbReference type="Gene3D" id="3.30.70.1620">
    <property type="match status" value="1"/>
</dbReference>
<protein>
    <recommendedName>
        <fullName evidence="11">Structural maintenance of chromosomes protein</fullName>
    </recommendedName>
</protein>
<comment type="similarity">
    <text evidence="2">Belongs to the SMC family. SMC2 subfamily.</text>
</comment>
<evidence type="ECO:0000313" key="15">
    <source>
        <dbReference type="EMBL" id="KAF9483682.1"/>
    </source>
</evidence>
<dbReference type="EMBL" id="MU155151">
    <property type="protein sequence ID" value="KAF9483682.1"/>
    <property type="molecule type" value="Genomic_DNA"/>
</dbReference>
<dbReference type="PIRSF" id="PIRSF005719">
    <property type="entry name" value="SMC"/>
    <property type="match status" value="1"/>
</dbReference>
<keyword evidence="8" id="KW-0226">DNA condensation</keyword>
<evidence type="ECO:0000256" key="11">
    <source>
        <dbReference type="PIRNR" id="PIRNR005719"/>
    </source>
</evidence>
<dbReference type="GO" id="GO:0007076">
    <property type="term" value="P:mitotic chromosome condensation"/>
    <property type="evidence" value="ECO:0007669"/>
    <property type="project" value="UniProtKB-ARBA"/>
</dbReference>
<keyword evidence="10" id="KW-0131">Cell cycle</keyword>
<feature type="coiled-coil region" evidence="12">
    <location>
        <begin position="178"/>
        <end position="353"/>
    </location>
</feature>
<keyword evidence="9 11" id="KW-0539">Nucleus</keyword>
<evidence type="ECO:0000256" key="3">
    <source>
        <dbReference type="ARBA" id="ARBA00022618"/>
    </source>
</evidence>
<keyword evidence="4" id="KW-0547">Nucleotide-binding</keyword>
<feature type="coiled-coil region" evidence="12">
    <location>
        <begin position="405"/>
        <end position="446"/>
    </location>
</feature>
<feature type="domain" description="SMC hinge" evidence="14">
    <location>
        <begin position="523"/>
        <end position="644"/>
    </location>
</feature>
<feature type="coiled-coil region" evidence="12">
    <location>
        <begin position="966"/>
        <end position="1036"/>
    </location>
</feature>
<gene>
    <name evidence="15" type="ORF">BDN70DRAFT_873527</name>
</gene>
<feature type="coiled-coil region" evidence="12">
    <location>
        <begin position="478"/>
        <end position="505"/>
    </location>
</feature>
<dbReference type="GO" id="GO:0005694">
    <property type="term" value="C:chromosome"/>
    <property type="evidence" value="ECO:0007669"/>
    <property type="project" value="InterPro"/>
</dbReference>
<dbReference type="InterPro" id="IPR036277">
    <property type="entry name" value="SMC_hinge_sf"/>
</dbReference>
<evidence type="ECO:0000256" key="7">
    <source>
        <dbReference type="ARBA" id="ARBA00023054"/>
    </source>
</evidence>
<organism evidence="15 16">
    <name type="scientific">Pholiota conissans</name>
    <dbReference type="NCBI Taxonomy" id="109636"/>
    <lineage>
        <taxon>Eukaryota</taxon>
        <taxon>Fungi</taxon>
        <taxon>Dikarya</taxon>
        <taxon>Basidiomycota</taxon>
        <taxon>Agaricomycotina</taxon>
        <taxon>Agaricomycetes</taxon>
        <taxon>Agaricomycetidae</taxon>
        <taxon>Agaricales</taxon>
        <taxon>Agaricineae</taxon>
        <taxon>Strophariaceae</taxon>
        <taxon>Pholiota</taxon>
    </lineage>
</organism>
<dbReference type="Proteomes" id="UP000807469">
    <property type="component" value="Unassembled WGS sequence"/>
</dbReference>
<keyword evidence="5" id="KW-0498">Mitosis</keyword>
<dbReference type="CDD" id="cd03273">
    <property type="entry name" value="ABC_SMC2_euk"/>
    <property type="match status" value="1"/>
</dbReference>
<feature type="coiled-coil region" evidence="12">
    <location>
        <begin position="749"/>
        <end position="878"/>
    </location>
</feature>
<dbReference type="GO" id="GO:0016887">
    <property type="term" value="F:ATP hydrolysis activity"/>
    <property type="evidence" value="ECO:0007669"/>
    <property type="project" value="InterPro"/>
</dbReference>
<accession>A0A9P6CY45</accession>
<sequence length="1206" mass="136424">MRIEELIIDGFKSYPVRTQITGWDPSFNAITGLNGSGKSNILDAICFVLGITNMSQMRASNQQDLIYKRGQAGVTRASVTIVFDNSDRANSPVGLEEYKQITVTRQIALPNVSKYLLNGHKALQQNIQNIFQSVQLNINNPNFVIMQGRITKVLNMRPQEILGMVEEAAGTRMFEDRKDKAKKTMDKKNKRVQEIKETLDQEITPKLEKLRAQKRSYMQYQKAVSELERIGRTLRAYEWTEYGDRVAKKQHEIDLKKGSVKKLEDDKQKAESQLTGLEKDVAKVTKKRNEELSKGGKLKALQDQIGELGKKLAKEKAQAEIKVDSIKQEEDKITQLEAQVEEAGSEIAKKQKLVDKVKADYTKVSDKQSSMATKLASDEELLQTLLTGLSSKDAKNKGGGYMGQLADARARIAQASAEEEQSKVKLGMSEKELANLEGRMRALAKEAGDNLKKLENLKAAVQGLEGKVTGSGWSAEREKELDAQLRQAREEVKNLTEQRDRIKYRIPRLNFEYEAPYQNFDHRKVKGVAVQLIQLAEEHYNKAVALEIAGGGKLFNVVIEDEKVGKDLIKNGRMRKRFTFIPLTKINAWTLPDHKLNAATRLAPGKVRTALSLVGYEDDVQKAIQYIFSDTLICDDAETAKKVTFSREVGVRSVTLDGDVYDPSGTLSGGSAPNSTKVIIQVQELIEVESKLREAQDRLQGLMREEEKTRSTRERWRGLVRDLEIKQHELKLLQEQVEGSNASLNATAVEKVKSTIEELRNALQAAKDKQKEAKEEVKKLERDMDEFKNNKDGKIDELKASISAQKSALQKHTVIVKTQQKELQAVTLELEQVESDIQGEKEQIEEAKEGIAEMRVELEVLRRQVATTESQYTKAEEKLGEEMATLSRFDNELKELDRVIKETKGSLQHYALEIQSREQDIQTLTKEKQTAVAAAARHEQLYPWILEEQDQFGKPDTQYDFTNIDVNFLRQKCNELETAQEGMKKKINPKVMNMIEGVEKKEADLKKNMATVEKDKEKIEETIEELDRYKRDALQKTWEKVSTDFGGIFAELLPGNFAKLQPPDGQDLMDGLEVKVQLGTVWKQSLTELSGGQRSLIALSLIMALLQFKPAPMYILDEIDAALDLSHTQHIGQLFRTRFKGSQFIVVSLKEGLFTNANVLFRARFRDGTSIVERTAQRSTSSLYTNGDKDDEENRNPRHARRIAGG</sequence>
<evidence type="ECO:0000256" key="4">
    <source>
        <dbReference type="ARBA" id="ARBA00022741"/>
    </source>
</evidence>
<dbReference type="InterPro" id="IPR027120">
    <property type="entry name" value="Smc2_ABC"/>
</dbReference>
<evidence type="ECO:0000256" key="1">
    <source>
        <dbReference type="ARBA" id="ARBA00004123"/>
    </source>
</evidence>
<dbReference type="Gene3D" id="1.20.1060.20">
    <property type="match status" value="1"/>
</dbReference>
<dbReference type="FunFam" id="3.40.50.300:FF:000278">
    <property type="entry name" value="Structural maintenance of chromosomes 2"/>
    <property type="match status" value="1"/>
</dbReference>
<name>A0A9P6CY45_9AGAR</name>
<dbReference type="InterPro" id="IPR027417">
    <property type="entry name" value="P-loop_NTPase"/>
</dbReference>
<keyword evidence="16" id="KW-1185">Reference proteome</keyword>
<dbReference type="GO" id="GO:0005524">
    <property type="term" value="F:ATP binding"/>
    <property type="evidence" value="ECO:0007669"/>
    <property type="project" value="UniProtKB-KW"/>
</dbReference>
<dbReference type="SMART" id="SM00968">
    <property type="entry name" value="SMC_hinge"/>
    <property type="match status" value="1"/>
</dbReference>
<feature type="compositionally biased region" description="Basic residues" evidence="13">
    <location>
        <begin position="1197"/>
        <end position="1206"/>
    </location>
</feature>
<evidence type="ECO:0000256" key="5">
    <source>
        <dbReference type="ARBA" id="ARBA00022776"/>
    </source>
</evidence>
<dbReference type="Pfam" id="PF02463">
    <property type="entry name" value="SMC_N"/>
    <property type="match status" value="1"/>
</dbReference>
<dbReference type="InterPro" id="IPR024704">
    <property type="entry name" value="SMC"/>
</dbReference>